<feature type="compositionally biased region" description="Polar residues" evidence="2">
    <location>
        <begin position="256"/>
        <end position="265"/>
    </location>
</feature>
<gene>
    <name evidence="3" type="ORF">SEMRO_2_G001410.1</name>
</gene>
<feature type="region of interest" description="Disordered" evidence="2">
    <location>
        <begin position="171"/>
        <end position="382"/>
    </location>
</feature>
<evidence type="ECO:0000313" key="3">
    <source>
        <dbReference type="EMBL" id="CAB9496165.1"/>
    </source>
</evidence>
<keyword evidence="4" id="KW-1185">Reference proteome</keyword>
<protein>
    <submittedName>
        <fullName evidence="3">Uncharacterized protein</fullName>
    </submittedName>
</protein>
<feature type="compositionally biased region" description="Low complexity" evidence="2">
    <location>
        <begin position="819"/>
        <end position="832"/>
    </location>
</feature>
<feature type="compositionally biased region" description="Basic and acidic residues" evidence="2">
    <location>
        <begin position="643"/>
        <end position="674"/>
    </location>
</feature>
<feature type="region of interest" description="Disordered" evidence="2">
    <location>
        <begin position="643"/>
        <end position="688"/>
    </location>
</feature>
<proteinExistence type="predicted"/>
<reference evidence="3" key="1">
    <citation type="submission" date="2020-06" db="EMBL/GenBank/DDBJ databases">
        <authorList>
            <consortium name="Plant Systems Biology data submission"/>
        </authorList>
    </citation>
    <scope>NUCLEOTIDE SEQUENCE</scope>
    <source>
        <strain evidence="3">D6</strain>
    </source>
</reference>
<accession>A0A9N8H201</accession>
<feature type="region of interest" description="Disordered" evidence="2">
    <location>
        <begin position="949"/>
        <end position="974"/>
    </location>
</feature>
<evidence type="ECO:0000313" key="4">
    <source>
        <dbReference type="Proteomes" id="UP001153069"/>
    </source>
</evidence>
<feature type="compositionally biased region" description="Basic residues" evidence="2">
    <location>
        <begin position="61"/>
        <end position="75"/>
    </location>
</feature>
<dbReference type="EMBL" id="CAICTM010000002">
    <property type="protein sequence ID" value="CAB9496165.1"/>
    <property type="molecule type" value="Genomic_DNA"/>
</dbReference>
<dbReference type="Proteomes" id="UP001153069">
    <property type="component" value="Unassembled WGS sequence"/>
</dbReference>
<feature type="region of interest" description="Disordered" evidence="2">
    <location>
        <begin position="514"/>
        <end position="566"/>
    </location>
</feature>
<comment type="caution">
    <text evidence="3">The sequence shown here is derived from an EMBL/GenBank/DDBJ whole genome shotgun (WGS) entry which is preliminary data.</text>
</comment>
<organism evidence="3 4">
    <name type="scientific">Seminavis robusta</name>
    <dbReference type="NCBI Taxonomy" id="568900"/>
    <lineage>
        <taxon>Eukaryota</taxon>
        <taxon>Sar</taxon>
        <taxon>Stramenopiles</taxon>
        <taxon>Ochrophyta</taxon>
        <taxon>Bacillariophyta</taxon>
        <taxon>Bacillariophyceae</taxon>
        <taxon>Bacillariophycidae</taxon>
        <taxon>Naviculales</taxon>
        <taxon>Naviculaceae</taxon>
        <taxon>Seminavis</taxon>
    </lineage>
</organism>
<feature type="compositionally biased region" description="Acidic residues" evidence="2">
    <location>
        <begin position="35"/>
        <end position="44"/>
    </location>
</feature>
<sequence>MGLFSNKKKAANRAETRNVFQPFAMSRRLSNIVEENDSDLDNDAGADLKRKNANSNSRNNTPKKKNTPSRRKQRFHRLVEWDYGDVNQPENYQPPKDFLHVQRERENQFFQEGPQKGEMVEIKNAMTLEDAIKASEKKVKGKRKKNQGTGGTLKIFQFAADTASLSKSCSSESSVCSSVASNSGAQRPTVEDMKVSSNDPAAFPLLQSSTTTSSLSKRNPVLPQGTPSRNDSDNDSNVVNTPSDKRPSKIPKLSAPRTSTGTARSLFTHGGASPQVQPKKRPVEQSGRAKFPENNSGNRKASDASPQVQPKKLPAQQSGRAKFPENISRDRKASDAPPQVQPKKLPAERSGHAKLPENISGDRKASDEDFPRPKFLASEGPTSVVESDAFVGFSSETPSSTGQASFGDFGWAVADPQVLPEPQVIVSEKKQDLPTHFELVKHGREAGKKGAVDGFAPVQDESHTSTTGGDFNQEEVDSSKAAYAESQRLIEKSQALINDTKALFRQRNVRIRAEGGSVSPKDDTQRNNVVRWSQNQPKAEVADFQNTDEAPSPFKENENTGPAVFDSKDIFRSKKVKFEKKICSPLMKIPSNDMEPYGRIRITTDVKAAPYEDGVKSQWQTAPGFTIPPKNKEAHRDVSFRFEYENDRSTRKQRDPHQRVKTSDLATRRQEQETSRQQQLNKWGKEATSSQLGAVPMMSPDSMHLFIDKVDSVDDGSINKKGSFASTIDSADSDSTATSVSTFVESSPRGIRGSFPSQMMHSSSSLSMSTASTSIMNDADFFNKASTSSNGGRPPTGIPPTSIFGSMLFQAGDNDTRASQSVSKSVSKSISSNRDSARGVPHDIHALGDAAVSDVTGSTAASEWMIQGNKLLNRYYHNGTGGLNQKKQKLSRQLRKREEQNLQEYQNMMLSIQRDRRLQAQRRPINGFVSDFNQRNDPLDKMRRHQHKFQYPNQNNQSGFVNQEEDDSSTLFEA</sequence>
<feature type="compositionally biased region" description="Polar residues" evidence="2">
    <location>
        <begin position="951"/>
        <end position="961"/>
    </location>
</feature>
<keyword evidence="1" id="KW-0175">Coiled coil</keyword>
<feature type="compositionally biased region" description="Polar residues" evidence="2">
    <location>
        <begin position="526"/>
        <end position="537"/>
    </location>
</feature>
<feature type="region of interest" description="Disordered" evidence="2">
    <location>
        <begin position="450"/>
        <end position="480"/>
    </location>
</feature>
<feature type="compositionally biased region" description="Polar residues" evidence="2">
    <location>
        <begin position="293"/>
        <end position="308"/>
    </location>
</feature>
<feature type="region of interest" description="Disordered" evidence="2">
    <location>
        <begin position="785"/>
        <end position="840"/>
    </location>
</feature>
<dbReference type="AlphaFoldDB" id="A0A9N8H201"/>
<evidence type="ECO:0000256" key="1">
    <source>
        <dbReference type="SAM" id="Coils"/>
    </source>
</evidence>
<name>A0A9N8H201_9STRA</name>
<feature type="compositionally biased region" description="Basic and acidic residues" evidence="2">
    <location>
        <begin position="345"/>
        <end position="372"/>
    </location>
</feature>
<feature type="region of interest" description="Disordered" evidence="2">
    <location>
        <begin position="35"/>
        <end position="75"/>
    </location>
</feature>
<evidence type="ECO:0000256" key="2">
    <source>
        <dbReference type="SAM" id="MobiDB-lite"/>
    </source>
</evidence>
<feature type="coiled-coil region" evidence="1">
    <location>
        <begin position="883"/>
        <end position="915"/>
    </location>
</feature>
<feature type="compositionally biased region" description="Low complexity" evidence="2">
    <location>
        <begin position="171"/>
        <end position="183"/>
    </location>
</feature>
<feature type="compositionally biased region" description="Low complexity" evidence="2">
    <location>
        <begin position="205"/>
        <end position="216"/>
    </location>
</feature>